<evidence type="ECO:0000313" key="1">
    <source>
        <dbReference type="EMBL" id="GAF87266.1"/>
    </source>
</evidence>
<sequence length="88" mass="10049">MWRPKKEIWDKIVWDNVSRVGGFFNGDTPVMIEGDRLLFEAGADAMLEGLIKNMPVRFVRTGEVISLGKAETFETTTEGWLVFIPEEE</sequence>
<accession>X0TJ23</accession>
<reference evidence="1" key="1">
    <citation type="journal article" date="2014" name="Front. Microbiol.">
        <title>High frequency of phylogenetically diverse reductive dehalogenase-homologous genes in deep subseafloor sedimentary metagenomes.</title>
        <authorList>
            <person name="Kawai M."/>
            <person name="Futagami T."/>
            <person name="Toyoda A."/>
            <person name="Takaki Y."/>
            <person name="Nishi S."/>
            <person name="Hori S."/>
            <person name="Arai W."/>
            <person name="Tsubouchi T."/>
            <person name="Morono Y."/>
            <person name="Uchiyama I."/>
            <person name="Ito T."/>
            <person name="Fujiyama A."/>
            <person name="Inagaki F."/>
            <person name="Takami H."/>
        </authorList>
    </citation>
    <scope>NUCLEOTIDE SEQUENCE</scope>
    <source>
        <strain evidence="1">Expedition CK06-06</strain>
    </source>
</reference>
<name>X0TJ23_9ZZZZ</name>
<protein>
    <submittedName>
        <fullName evidence="1">Uncharacterized protein</fullName>
    </submittedName>
</protein>
<proteinExistence type="predicted"/>
<dbReference type="EMBL" id="BARS01019086">
    <property type="protein sequence ID" value="GAF87266.1"/>
    <property type="molecule type" value="Genomic_DNA"/>
</dbReference>
<dbReference type="AlphaFoldDB" id="X0TJ23"/>
<gene>
    <name evidence="1" type="ORF">S01H1_30966</name>
</gene>
<organism evidence="1">
    <name type="scientific">marine sediment metagenome</name>
    <dbReference type="NCBI Taxonomy" id="412755"/>
    <lineage>
        <taxon>unclassified sequences</taxon>
        <taxon>metagenomes</taxon>
        <taxon>ecological metagenomes</taxon>
    </lineage>
</organism>
<comment type="caution">
    <text evidence="1">The sequence shown here is derived from an EMBL/GenBank/DDBJ whole genome shotgun (WGS) entry which is preliminary data.</text>
</comment>